<sequence length="410" mass="43959">MEAQRLQFPGSDGQQLSARLDLPVGPVRTFALFAHCFTCGKDVLAATRIAQALTAHGIAVLRFDFTGLGGSGGDFANTNFSSNVADLLAAADYLRQHHRAPALLIGHSLGGAAVLSAAHGIPEAKAVVTIAAPSDPSHVVGLFGDQAARIEADGQAEVRLAGRAFKIKRQFIEDVAEQKLLDSVAKLRKALLVMHAPQDDTVGIDNATQIFIAAKHPKSFVSLDRADHLLTRKADAVYVANTIAAWSQRYLDIDALDVPAAVAEEGLVRVEESHVGKYQERITAGPHHLLADEPVSFGGLNGGPAPYDLLLAGLGACTAMTMRMYADRKGWPLEHVAVTLRHEKIHATDSAECSTTEGKIDWIEREITMRGPLDEAQRAALMEIADKCPVHRTLHSEVVVRTHLAATAAR</sequence>
<evidence type="ECO:0000313" key="2">
    <source>
        <dbReference type="EMBL" id="AJG23087.1"/>
    </source>
</evidence>
<dbReference type="EMBL" id="CP010537">
    <property type="protein sequence ID" value="AJG23087.1"/>
    <property type="molecule type" value="Genomic_DNA"/>
</dbReference>
<evidence type="ECO:0000313" key="3">
    <source>
        <dbReference type="Proteomes" id="UP000031843"/>
    </source>
</evidence>
<evidence type="ECO:0000259" key="1">
    <source>
        <dbReference type="Pfam" id="PF12146"/>
    </source>
</evidence>
<feature type="domain" description="Serine aminopeptidase S33" evidence="1">
    <location>
        <begin position="47"/>
        <end position="135"/>
    </location>
</feature>
<dbReference type="FunFam" id="3.40.50.1820:FF:000487">
    <property type="entry name" value="Dienelactone hydrolase"/>
    <property type="match status" value="1"/>
</dbReference>
<organism evidence="2 3">
    <name type="scientific">Cupriavidus basilensis</name>
    <dbReference type="NCBI Taxonomy" id="68895"/>
    <lineage>
        <taxon>Bacteria</taxon>
        <taxon>Pseudomonadati</taxon>
        <taxon>Pseudomonadota</taxon>
        <taxon>Betaproteobacteria</taxon>
        <taxon>Burkholderiales</taxon>
        <taxon>Burkholderiaceae</taxon>
        <taxon>Cupriavidus</taxon>
    </lineage>
</organism>
<accession>A0A0C4YBX6</accession>
<proteinExistence type="predicted"/>
<dbReference type="InterPro" id="IPR036102">
    <property type="entry name" value="OsmC/Ohrsf"/>
</dbReference>
<dbReference type="KEGG" id="cbw:RR42_s1499"/>
<dbReference type="InterPro" id="IPR015946">
    <property type="entry name" value="KH_dom-like_a/b"/>
</dbReference>
<dbReference type="OrthoDB" id="9789573at2"/>
<gene>
    <name evidence="2" type="ORF">RR42_s1499</name>
</gene>
<dbReference type="Pfam" id="PF12146">
    <property type="entry name" value="Hydrolase_4"/>
    <property type="match status" value="1"/>
</dbReference>
<reference evidence="2 3" key="1">
    <citation type="journal article" date="2015" name="Genome Announc.">
        <title>Complete Genome Sequence of Cupriavidus basilensis 4G11, Isolated from the Oak Ridge Field Research Center Site.</title>
        <authorList>
            <person name="Ray J."/>
            <person name="Waters R.J."/>
            <person name="Skerker J.M."/>
            <person name="Kuehl J.V."/>
            <person name="Price M.N."/>
            <person name="Huang J."/>
            <person name="Chakraborty R."/>
            <person name="Arkin A.P."/>
            <person name="Deutschbauer A."/>
        </authorList>
    </citation>
    <scope>NUCLEOTIDE SEQUENCE [LARGE SCALE GENOMIC DNA]</scope>
    <source>
        <strain evidence="2">4G11</strain>
    </source>
</reference>
<dbReference type="PANTHER" id="PTHR39624:SF2">
    <property type="entry name" value="OSMC-LIKE PROTEIN"/>
    <property type="match status" value="1"/>
</dbReference>
<dbReference type="ESTHER" id="9burk-a0a0c4ybx6">
    <property type="family name" value="Est-OsmC"/>
</dbReference>
<dbReference type="PANTHER" id="PTHR39624">
    <property type="entry name" value="PROTEIN INVOLVED IN RIMO-MEDIATED BETA-METHYLTHIOLATION OF RIBOSOMAL PROTEIN S12 YCAO"/>
    <property type="match status" value="1"/>
</dbReference>
<dbReference type="Gene3D" id="3.30.300.20">
    <property type="match status" value="1"/>
</dbReference>
<protein>
    <recommendedName>
        <fullName evidence="1">Serine aminopeptidase S33 domain-containing protein</fullName>
    </recommendedName>
</protein>
<dbReference type="InterPro" id="IPR029058">
    <property type="entry name" value="AB_hydrolase_fold"/>
</dbReference>
<dbReference type="AlphaFoldDB" id="A0A0C4YBX6"/>
<dbReference type="Gene3D" id="3.40.50.1820">
    <property type="entry name" value="alpha/beta hydrolase"/>
    <property type="match status" value="1"/>
</dbReference>
<dbReference type="Pfam" id="PF02566">
    <property type="entry name" value="OsmC"/>
    <property type="match status" value="1"/>
</dbReference>
<dbReference type="Proteomes" id="UP000031843">
    <property type="component" value="Chromosome secondary"/>
</dbReference>
<dbReference type="RefSeq" id="WP_043354764.1">
    <property type="nucleotide sequence ID" value="NZ_CP010537.1"/>
</dbReference>
<keyword evidence="3" id="KW-1185">Reference proteome</keyword>
<dbReference type="InterPro" id="IPR003718">
    <property type="entry name" value="OsmC/Ohr_fam"/>
</dbReference>
<dbReference type="STRING" id="68895.RR42_s1499"/>
<dbReference type="SUPFAM" id="SSF53474">
    <property type="entry name" value="alpha/beta-Hydrolases"/>
    <property type="match status" value="1"/>
</dbReference>
<name>A0A0C4YBX6_9BURK</name>
<dbReference type="SUPFAM" id="SSF82784">
    <property type="entry name" value="OsmC-like"/>
    <property type="match status" value="1"/>
</dbReference>
<dbReference type="InterPro" id="IPR022742">
    <property type="entry name" value="Hydrolase_4"/>
</dbReference>